<keyword evidence="4" id="KW-0472">Membrane</keyword>
<proteinExistence type="predicted"/>
<comment type="subcellular location">
    <subcellularLocation>
        <location evidence="1">Membrane</location>
    </subcellularLocation>
</comment>
<evidence type="ECO:0000256" key="3">
    <source>
        <dbReference type="ARBA" id="ARBA00022729"/>
    </source>
</evidence>
<dbReference type="PANTHER" id="PTHR12815:SF47">
    <property type="entry name" value="TRANSLOCATION AND ASSEMBLY MODULE SUBUNIT TAMA"/>
    <property type="match status" value="1"/>
</dbReference>
<evidence type="ECO:0000259" key="7">
    <source>
        <dbReference type="Pfam" id="PF01103"/>
    </source>
</evidence>
<protein>
    <submittedName>
        <fullName evidence="8">Outer membrane protein, OMP85 family</fullName>
    </submittedName>
</protein>
<dbReference type="RefSeq" id="WP_009162309.1">
    <property type="nucleotide sequence ID" value="NZ_KB290987.1"/>
</dbReference>
<gene>
    <name evidence="8" type="ORF">HMPREF9151_01095</name>
</gene>
<dbReference type="InterPro" id="IPR039910">
    <property type="entry name" value="D15-like"/>
</dbReference>
<dbReference type="Proteomes" id="UP000010433">
    <property type="component" value="Unassembled WGS sequence"/>
</dbReference>
<dbReference type="STRING" id="1127699.HMPREF9151_01095"/>
<dbReference type="Gene3D" id="2.40.160.50">
    <property type="entry name" value="membrane protein fhac: a member of the omp85/tpsb transporter family"/>
    <property type="match status" value="1"/>
</dbReference>
<evidence type="ECO:0000256" key="6">
    <source>
        <dbReference type="SAM" id="SignalP"/>
    </source>
</evidence>
<evidence type="ECO:0000256" key="1">
    <source>
        <dbReference type="ARBA" id="ARBA00004370"/>
    </source>
</evidence>
<keyword evidence="2" id="KW-0812">Transmembrane</keyword>
<dbReference type="PANTHER" id="PTHR12815">
    <property type="entry name" value="SORTING AND ASSEMBLY MACHINERY SAMM50 PROTEIN FAMILY MEMBER"/>
    <property type="match status" value="1"/>
</dbReference>
<evidence type="ECO:0000313" key="8">
    <source>
        <dbReference type="EMBL" id="EKY01237.1"/>
    </source>
</evidence>
<keyword evidence="3 6" id="KW-0732">Signal</keyword>
<dbReference type="GO" id="GO:0019867">
    <property type="term" value="C:outer membrane"/>
    <property type="evidence" value="ECO:0007669"/>
    <property type="project" value="InterPro"/>
</dbReference>
<evidence type="ECO:0000256" key="5">
    <source>
        <dbReference type="ARBA" id="ARBA00023237"/>
    </source>
</evidence>
<name>L1NDE8_9BACT</name>
<organism evidence="8 9">
    <name type="scientific">Hoylesella saccharolytica F0055</name>
    <dbReference type="NCBI Taxonomy" id="1127699"/>
    <lineage>
        <taxon>Bacteria</taxon>
        <taxon>Pseudomonadati</taxon>
        <taxon>Bacteroidota</taxon>
        <taxon>Bacteroidia</taxon>
        <taxon>Bacteroidales</taxon>
        <taxon>Prevotellaceae</taxon>
        <taxon>Hoylesella</taxon>
    </lineage>
</organism>
<feature type="domain" description="Bacterial surface antigen (D15)" evidence="7">
    <location>
        <begin position="587"/>
        <end position="748"/>
    </location>
</feature>
<dbReference type="PATRIC" id="fig|1127699.3.peg.1008"/>
<dbReference type="Pfam" id="PF01103">
    <property type="entry name" value="Omp85"/>
    <property type="match status" value="1"/>
</dbReference>
<feature type="chain" id="PRO_5003954305" evidence="6">
    <location>
        <begin position="34"/>
        <end position="769"/>
    </location>
</feature>
<reference evidence="8 9" key="1">
    <citation type="submission" date="2012-05" db="EMBL/GenBank/DDBJ databases">
        <authorList>
            <person name="Weinstock G."/>
            <person name="Sodergren E."/>
            <person name="Lobos E.A."/>
            <person name="Fulton L."/>
            <person name="Fulton R."/>
            <person name="Courtney L."/>
            <person name="Fronick C."/>
            <person name="O'Laughlin M."/>
            <person name="Godfrey J."/>
            <person name="Wilson R.M."/>
            <person name="Miner T."/>
            <person name="Farmer C."/>
            <person name="Delehaunty K."/>
            <person name="Cordes M."/>
            <person name="Minx P."/>
            <person name="Tomlinson C."/>
            <person name="Chen J."/>
            <person name="Wollam A."/>
            <person name="Pepin K.H."/>
            <person name="Bhonagiri V."/>
            <person name="Zhang X."/>
            <person name="Suruliraj S."/>
            <person name="Warren W."/>
            <person name="Mitreva M."/>
            <person name="Mardis E.R."/>
            <person name="Wilson R.K."/>
        </authorList>
    </citation>
    <scope>NUCLEOTIDE SEQUENCE [LARGE SCALE GENOMIC DNA]</scope>
    <source>
        <strain evidence="8 9">F0055</strain>
    </source>
</reference>
<evidence type="ECO:0000313" key="9">
    <source>
        <dbReference type="Proteomes" id="UP000010433"/>
    </source>
</evidence>
<sequence length="769" mass="87583">MNRNSKYSYLSILTAVCLASGLWLLSSCSTTKAIPEGDQLYTGLQKIQYTNYEENKHFVSTQEELEAALACEPNGALLGSSYYRTPFPISLWIWNAFSGSTSGVGKWIGKTFGKKPVLMSWVNPALRAQVAQTVLKTHGYFQGKVKYNIITQRHPKKAKIAYTVDMGHLYTLDSIAYLNFPPSASHLLDSTKSEAKIRRGDAFEVATLDAERTRISTLFRNNGHFYYQPGYASYLADTIEVDGKVQLKILPDRNTPPTAKRKWYIGHIDLQLRKQFMQELTDSVSRRNITIHYRGKHSPIRPRVIFRDVKLRPGQLYSYDNYLQSYNKLTDMGLFSLVDFKFTPRDASATCDTLDLELSCVFDKPYDFYVETNYTGKTNGRMGPGIIVGFGKRNAFRGGEKLDISANGSYEWQTGGRASEGLNSYEYGASASLEFPQLLVPFRIKRRFFSTPSSLLKVSTSVINRGSYFKRHIVSGELTYNLQTTATSLHQFSPLTLQYNYMTSHTATFDSIMNANPYLKVTMKDVFIPKMRYSYIYTSPATYRHPIWWQTTISEASNLLSLGYRIGGRKWSEKDKTMFKNPYAQFFKIETEWRKTWQTSEHTQLVAHFGAGIIWSYGNSSIAPYSEQFYVGGANSIRAFTVRSIGPGSFYPTSSVNSYLDQTGDIKLLFNLEYRPRLLGNLYGAIFLDAGNIWAMHSYDSRPNSTFQLKNLAKEMALGTGIGLRYDLDFFVLRLDWGFGLHLPYKQGFYNITSWRDAQSIHLAIGYPF</sequence>
<dbReference type="EMBL" id="AMEP01000074">
    <property type="protein sequence ID" value="EKY01237.1"/>
    <property type="molecule type" value="Genomic_DNA"/>
</dbReference>
<feature type="signal peptide" evidence="6">
    <location>
        <begin position="1"/>
        <end position="33"/>
    </location>
</feature>
<dbReference type="Gene3D" id="3.10.20.310">
    <property type="entry name" value="membrane protein fhac"/>
    <property type="match status" value="1"/>
</dbReference>
<keyword evidence="9" id="KW-1185">Reference proteome</keyword>
<dbReference type="InterPro" id="IPR000184">
    <property type="entry name" value="Bac_surfAg_D15"/>
</dbReference>
<dbReference type="OrthoDB" id="9814535at2"/>
<dbReference type="PROSITE" id="PS51257">
    <property type="entry name" value="PROKAR_LIPOPROTEIN"/>
    <property type="match status" value="1"/>
</dbReference>
<comment type="caution">
    <text evidence="8">The sequence shown here is derived from an EMBL/GenBank/DDBJ whole genome shotgun (WGS) entry which is preliminary data.</text>
</comment>
<evidence type="ECO:0000256" key="2">
    <source>
        <dbReference type="ARBA" id="ARBA00022692"/>
    </source>
</evidence>
<keyword evidence="5" id="KW-0998">Cell outer membrane</keyword>
<evidence type="ECO:0000256" key="4">
    <source>
        <dbReference type="ARBA" id="ARBA00023136"/>
    </source>
</evidence>
<dbReference type="HOGENOM" id="CLU_010929_0_0_10"/>
<accession>L1NDE8</accession>
<dbReference type="AlphaFoldDB" id="L1NDE8"/>